<dbReference type="EMBL" id="BMAW01043384">
    <property type="protein sequence ID" value="GFS39165.1"/>
    <property type="molecule type" value="Genomic_DNA"/>
</dbReference>
<dbReference type="AlphaFoldDB" id="A0A8X6MBI5"/>
<keyword evidence="2" id="KW-1185">Reference proteome</keyword>
<sequence length="93" mass="10178">MYAFILYILHILLSVYRAKILPKMVSSKKMCAFFVVLVLCLMVPGPSMTGVEAMHLGGGGGGGMRGLEYLLAAGLLAKILRQHHHHGHHHHHG</sequence>
<name>A0A8X6MBI5_NEPPI</name>
<protein>
    <submittedName>
        <fullName evidence="1">Uncharacterized protein</fullName>
    </submittedName>
</protein>
<evidence type="ECO:0000313" key="1">
    <source>
        <dbReference type="EMBL" id="GFS39165.1"/>
    </source>
</evidence>
<proteinExistence type="predicted"/>
<organism evidence="1 2">
    <name type="scientific">Nephila pilipes</name>
    <name type="common">Giant wood spider</name>
    <name type="synonym">Nephila maculata</name>
    <dbReference type="NCBI Taxonomy" id="299642"/>
    <lineage>
        <taxon>Eukaryota</taxon>
        <taxon>Metazoa</taxon>
        <taxon>Ecdysozoa</taxon>
        <taxon>Arthropoda</taxon>
        <taxon>Chelicerata</taxon>
        <taxon>Arachnida</taxon>
        <taxon>Araneae</taxon>
        <taxon>Araneomorphae</taxon>
        <taxon>Entelegynae</taxon>
        <taxon>Araneoidea</taxon>
        <taxon>Nephilidae</taxon>
        <taxon>Nephila</taxon>
    </lineage>
</organism>
<reference evidence="1" key="1">
    <citation type="submission" date="2020-08" db="EMBL/GenBank/DDBJ databases">
        <title>Multicomponent nature underlies the extraordinary mechanical properties of spider dragline silk.</title>
        <authorList>
            <person name="Kono N."/>
            <person name="Nakamura H."/>
            <person name="Mori M."/>
            <person name="Yoshida Y."/>
            <person name="Ohtoshi R."/>
            <person name="Malay A.D."/>
            <person name="Moran D.A.P."/>
            <person name="Tomita M."/>
            <person name="Numata K."/>
            <person name="Arakawa K."/>
        </authorList>
    </citation>
    <scope>NUCLEOTIDE SEQUENCE</scope>
</reference>
<dbReference type="Proteomes" id="UP000887013">
    <property type="component" value="Unassembled WGS sequence"/>
</dbReference>
<gene>
    <name evidence="1" type="ORF">NPIL_658671</name>
</gene>
<comment type="caution">
    <text evidence="1">The sequence shown here is derived from an EMBL/GenBank/DDBJ whole genome shotgun (WGS) entry which is preliminary data.</text>
</comment>
<evidence type="ECO:0000313" key="2">
    <source>
        <dbReference type="Proteomes" id="UP000887013"/>
    </source>
</evidence>
<accession>A0A8X6MBI5</accession>